<evidence type="ECO:0000313" key="6">
    <source>
        <dbReference type="EMBL" id="OHV22633.1"/>
    </source>
</evidence>
<evidence type="ECO:0000256" key="4">
    <source>
        <dbReference type="PROSITE-ProRule" id="PRU00335"/>
    </source>
</evidence>
<evidence type="ECO:0000259" key="5">
    <source>
        <dbReference type="PROSITE" id="PS50977"/>
    </source>
</evidence>
<dbReference type="Proteomes" id="UP000179769">
    <property type="component" value="Unassembled WGS sequence"/>
</dbReference>
<keyword evidence="7" id="KW-1185">Reference proteome</keyword>
<organism evidence="6 7">
    <name type="scientific">Parafrankia soli</name>
    <dbReference type="NCBI Taxonomy" id="2599596"/>
    <lineage>
        <taxon>Bacteria</taxon>
        <taxon>Bacillati</taxon>
        <taxon>Actinomycetota</taxon>
        <taxon>Actinomycetes</taxon>
        <taxon>Frankiales</taxon>
        <taxon>Frankiaceae</taxon>
        <taxon>Parafrankia</taxon>
    </lineage>
</organism>
<dbReference type="InterPro" id="IPR023772">
    <property type="entry name" value="DNA-bd_HTH_TetR-type_CS"/>
</dbReference>
<protein>
    <submittedName>
        <fullName evidence="6">TetR family transcriptional regulator</fullName>
    </submittedName>
</protein>
<sequence length="232" mass="24733">MADQRTEGLRERKKRRTRQSIIDAAHELFHLKGYEAATVEEIADQAEVSVRTVFRYFTSKEAIALAPLDEMGDLTVAALRRRPADEPPLTALRNAAFDAWTLMSPDGDSLRHYADHLLLLDGSSPLAGAVLSRLVAIGDRLAVELAEETEPSPAEHAIAEHAIAEGTTPEGTTAGNSPPDPGLGAQLTAVTFLGAIQVATRAWCSSGSTDLGDLLMTVDLCLGRLGVQPPTG</sequence>
<name>A0A1S1PIE2_9ACTN</name>
<dbReference type="AlphaFoldDB" id="A0A1S1PIE2"/>
<evidence type="ECO:0000313" key="7">
    <source>
        <dbReference type="Proteomes" id="UP000179769"/>
    </source>
</evidence>
<dbReference type="InterPro" id="IPR050109">
    <property type="entry name" value="HTH-type_TetR-like_transc_reg"/>
</dbReference>
<proteinExistence type="predicted"/>
<accession>A0A1S1PIE2</accession>
<dbReference type="OrthoDB" id="8688418at2"/>
<dbReference type="Gene3D" id="1.10.357.10">
    <property type="entry name" value="Tetracycline Repressor, domain 2"/>
    <property type="match status" value="1"/>
</dbReference>
<dbReference type="InterPro" id="IPR001647">
    <property type="entry name" value="HTH_TetR"/>
</dbReference>
<dbReference type="PROSITE" id="PS01081">
    <property type="entry name" value="HTH_TETR_1"/>
    <property type="match status" value="1"/>
</dbReference>
<evidence type="ECO:0000256" key="2">
    <source>
        <dbReference type="ARBA" id="ARBA00023125"/>
    </source>
</evidence>
<dbReference type="PANTHER" id="PTHR30055">
    <property type="entry name" value="HTH-TYPE TRANSCRIPTIONAL REGULATOR RUTR"/>
    <property type="match status" value="1"/>
</dbReference>
<dbReference type="SUPFAM" id="SSF46689">
    <property type="entry name" value="Homeodomain-like"/>
    <property type="match status" value="1"/>
</dbReference>
<comment type="caution">
    <text evidence="6">The sequence shown here is derived from an EMBL/GenBank/DDBJ whole genome shotgun (WGS) entry which is preliminary data.</text>
</comment>
<feature type="DNA-binding region" description="H-T-H motif" evidence="4">
    <location>
        <begin position="38"/>
        <end position="57"/>
    </location>
</feature>
<evidence type="ECO:0000256" key="1">
    <source>
        <dbReference type="ARBA" id="ARBA00023015"/>
    </source>
</evidence>
<dbReference type="Gene3D" id="1.10.10.60">
    <property type="entry name" value="Homeodomain-like"/>
    <property type="match status" value="1"/>
</dbReference>
<keyword evidence="1" id="KW-0805">Transcription regulation</keyword>
<dbReference type="PROSITE" id="PS50977">
    <property type="entry name" value="HTH_TETR_2"/>
    <property type="match status" value="1"/>
</dbReference>
<dbReference type="GO" id="GO:0000976">
    <property type="term" value="F:transcription cis-regulatory region binding"/>
    <property type="evidence" value="ECO:0007669"/>
    <property type="project" value="TreeGrafter"/>
</dbReference>
<dbReference type="GO" id="GO:0003700">
    <property type="term" value="F:DNA-binding transcription factor activity"/>
    <property type="evidence" value="ECO:0007669"/>
    <property type="project" value="TreeGrafter"/>
</dbReference>
<dbReference type="InterPro" id="IPR009057">
    <property type="entry name" value="Homeodomain-like_sf"/>
</dbReference>
<keyword evidence="3" id="KW-0804">Transcription</keyword>
<evidence type="ECO:0000256" key="3">
    <source>
        <dbReference type="ARBA" id="ARBA00023163"/>
    </source>
</evidence>
<dbReference type="Pfam" id="PF00440">
    <property type="entry name" value="TetR_N"/>
    <property type="match status" value="1"/>
</dbReference>
<feature type="domain" description="HTH tetR-type" evidence="5">
    <location>
        <begin position="15"/>
        <end position="75"/>
    </location>
</feature>
<dbReference type="PRINTS" id="PR00455">
    <property type="entry name" value="HTHTETR"/>
</dbReference>
<dbReference type="PANTHER" id="PTHR30055:SF234">
    <property type="entry name" value="HTH-TYPE TRANSCRIPTIONAL REGULATOR BETI"/>
    <property type="match status" value="1"/>
</dbReference>
<keyword evidence="2 4" id="KW-0238">DNA-binding</keyword>
<gene>
    <name evidence="6" type="ORF">BBK14_25295</name>
</gene>
<dbReference type="RefSeq" id="WP_071066021.1">
    <property type="nucleotide sequence ID" value="NZ_MAXA01000245.1"/>
</dbReference>
<reference evidence="7" key="1">
    <citation type="submission" date="2016-07" db="EMBL/GenBank/DDBJ databases">
        <title>Frankia sp. NRRL B-16219 Genome sequencing.</title>
        <authorList>
            <person name="Ghodhbane-Gtari F."/>
            <person name="Swanson E."/>
            <person name="Gueddou A."/>
            <person name="Louati M."/>
            <person name="Nouioui I."/>
            <person name="Hezbri K."/>
            <person name="Abebe-Akele F."/>
            <person name="Simpson S."/>
            <person name="Morris K."/>
            <person name="Thomas K."/>
            <person name="Gtari M."/>
            <person name="Tisa L.S."/>
        </authorList>
    </citation>
    <scope>NUCLEOTIDE SEQUENCE [LARGE SCALE GENOMIC DNA]</scope>
    <source>
        <strain evidence="7">NRRL B-16219</strain>
    </source>
</reference>
<dbReference type="EMBL" id="MAXA01000245">
    <property type="protein sequence ID" value="OHV22633.1"/>
    <property type="molecule type" value="Genomic_DNA"/>
</dbReference>